<proteinExistence type="predicted"/>
<sequence length="341" mass="38790">MANNQLTASPSKQVSLLADSLTTGLTLGQQYVQLLKQLAETESAAELLDAAQQLVTFDLDNVFVKFPQHYQPTDYYLLLMGRLLEMHSNTDFQIQEDLDHHDFYATISSLGDQVHFKFIIDANGTAQLIETQGQEALLYLNLKHKMLRFNNRALVNYFIIALQREYSDLDIRAAVKPLLAFAHALAADLDFVIDLGILDVNNDQHFALQQPTLSLTVIDRLFVATAEFDYMLLNLPQNNGAELRLDRGIKMDLQFDPDDYSQQWFFKVQDPDNQVSFFDLLLHYQLVRQWYLQQREALAVKSDPLLFADDQSSMAVTDDPVATEPTVICHPDGSVTPLDQE</sequence>
<dbReference type="OrthoDB" id="2248799at2"/>
<organism evidence="1 2">
    <name type="scientific">Limosilactobacillus frumenti DSM 13145</name>
    <dbReference type="NCBI Taxonomy" id="1423746"/>
    <lineage>
        <taxon>Bacteria</taxon>
        <taxon>Bacillati</taxon>
        <taxon>Bacillota</taxon>
        <taxon>Bacilli</taxon>
        <taxon>Lactobacillales</taxon>
        <taxon>Lactobacillaceae</taxon>
        <taxon>Limosilactobacillus</taxon>
    </lineage>
</organism>
<gene>
    <name evidence="1" type="ORF">FD27_GL001121</name>
</gene>
<dbReference type="EMBL" id="AZER01000016">
    <property type="protein sequence ID" value="KRL27363.1"/>
    <property type="molecule type" value="Genomic_DNA"/>
</dbReference>
<reference evidence="1 2" key="1">
    <citation type="journal article" date="2015" name="Genome Announc.">
        <title>Expanding the biotechnology potential of lactobacilli through comparative genomics of 213 strains and associated genera.</title>
        <authorList>
            <person name="Sun Z."/>
            <person name="Harris H.M."/>
            <person name="McCann A."/>
            <person name="Guo C."/>
            <person name="Argimon S."/>
            <person name="Zhang W."/>
            <person name="Yang X."/>
            <person name="Jeffery I.B."/>
            <person name="Cooney J.C."/>
            <person name="Kagawa T.F."/>
            <person name="Liu W."/>
            <person name="Song Y."/>
            <person name="Salvetti E."/>
            <person name="Wrobel A."/>
            <person name="Rasinkangas P."/>
            <person name="Parkhill J."/>
            <person name="Rea M.C."/>
            <person name="O'Sullivan O."/>
            <person name="Ritari J."/>
            <person name="Douillard F.P."/>
            <person name="Paul Ross R."/>
            <person name="Yang R."/>
            <person name="Briner A.E."/>
            <person name="Felis G.E."/>
            <person name="de Vos W.M."/>
            <person name="Barrangou R."/>
            <person name="Klaenhammer T.R."/>
            <person name="Caufield P.W."/>
            <person name="Cui Y."/>
            <person name="Zhang H."/>
            <person name="O'Toole P.W."/>
        </authorList>
    </citation>
    <scope>NUCLEOTIDE SEQUENCE [LARGE SCALE GENOMIC DNA]</scope>
    <source>
        <strain evidence="1 2">DSM 13145</strain>
    </source>
</reference>
<name>A0A0R1PEH0_9LACO</name>
<dbReference type="Proteomes" id="UP000051445">
    <property type="component" value="Unassembled WGS sequence"/>
</dbReference>
<evidence type="ECO:0000313" key="1">
    <source>
        <dbReference type="EMBL" id="KRL27363.1"/>
    </source>
</evidence>
<evidence type="ECO:0000313" key="2">
    <source>
        <dbReference type="Proteomes" id="UP000051445"/>
    </source>
</evidence>
<dbReference type="RefSeq" id="WP_057751589.1">
    <property type="nucleotide sequence ID" value="NZ_AZER01000016.1"/>
</dbReference>
<dbReference type="STRING" id="1423746.FD27_GL001121"/>
<comment type="caution">
    <text evidence="1">The sequence shown here is derived from an EMBL/GenBank/DDBJ whole genome shotgun (WGS) entry which is preliminary data.</text>
</comment>
<accession>A0A0R1PEH0</accession>
<dbReference type="PATRIC" id="fig|1423746.3.peg.1143"/>
<keyword evidence="2" id="KW-1185">Reference proteome</keyword>
<dbReference type="AlphaFoldDB" id="A0A0R1PEH0"/>
<protein>
    <submittedName>
        <fullName evidence="1">Uncharacterized protein</fullName>
    </submittedName>
</protein>